<dbReference type="InterPro" id="IPR029052">
    <property type="entry name" value="Metallo-depent_PP-like"/>
</dbReference>
<evidence type="ECO:0000313" key="4">
    <source>
        <dbReference type="Proteomes" id="UP000001064"/>
    </source>
</evidence>
<feature type="compositionally biased region" description="Low complexity" evidence="1">
    <location>
        <begin position="1"/>
        <end position="15"/>
    </location>
</feature>
<dbReference type="EMBL" id="GL871126">
    <property type="protein sequence ID" value="EGC33782.1"/>
    <property type="molecule type" value="Genomic_DNA"/>
</dbReference>
<gene>
    <name evidence="3" type="ORF">DICPUDRAFT_154099</name>
</gene>
<accession>F0ZQK5</accession>
<organism evidence="3 4">
    <name type="scientific">Dictyostelium purpureum</name>
    <name type="common">Slime mold</name>
    <dbReference type="NCBI Taxonomy" id="5786"/>
    <lineage>
        <taxon>Eukaryota</taxon>
        <taxon>Amoebozoa</taxon>
        <taxon>Evosea</taxon>
        <taxon>Eumycetozoa</taxon>
        <taxon>Dictyostelia</taxon>
        <taxon>Dictyosteliales</taxon>
        <taxon>Dictyosteliaceae</taxon>
        <taxon>Dictyostelium</taxon>
    </lineage>
</organism>
<dbReference type="PANTHER" id="PTHR37523:SF1">
    <property type="entry name" value="CALCINEURIN-LIKE PHOSPHOESTERASE DOMAIN-CONTAINING PROTEIN"/>
    <property type="match status" value="1"/>
</dbReference>
<dbReference type="AlphaFoldDB" id="F0ZQK5"/>
<name>F0ZQK5_DICPU</name>
<dbReference type="SUPFAM" id="SSF56300">
    <property type="entry name" value="Metallo-dependent phosphatases"/>
    <property type="match status" value="1"/>
</dbReference>
<feature type="domain" description="Calcineurin-like phosphoesterase" evidence="2">
    <location>
        <begin position="36"/>
        <end position="262"/>
    </location>
</feature>
<dbReference type="PANTHER" id="PTHR37523">
    <property type="entry name" value="METALLOPHOSPHOESTERASE"/>
    <property type="match status" value="1"/>
</dbReference>
<sequence length="308" mass="34570">MNTNNNNNTATTANNLPPSTYTPNNNESRPKDKTISILIVSDIHLSFNNIKRLNKEMVDNNKNIDLIICSGDVCNFDPVDSEDLLKVSACEGEMSNIYTYLHNIHKNIIYIPGNHDAKTTLLFPKGGSPPKLTTHSNNIHKNSYRLDDDLVLVGLGGSLPSIRNNENHWAGYPYQTEQEVETDLTETFEASKQQQTINSKSPLKTNDKIVLLTHMGPYNSSTTIDQIECKDAEIYSGSKSINKFILENQSQIFLNIHGHTHHATGMARVGKTYVVNPGSVRSGHYVILTLEKYCGQLWRTKSTEFFKL</sequence>
<reference evidence="4" key="1">
    <citation type="journal article" date="2011" name="Genome Biol.">
        <title>Comparative genomics of the social amoebae Dictyostelium discoideum and Dictyostelium purpureum.</title>
        <authorList>
            <consortium name="US DOE Joint Genome Institute (JGI-PGF)"/>
            <person name="Sucgang R."/>
            <person name="Kuo A."/>
            <person name="Tian X."/>
            <person name="Salerno W."/>
            <person name="Parikh A."/>
            <person name="Feasley C.L."/>
            <person name="Dalin E."/>
            <person name="Tu H."/>
            <person name="Huang E."/>
            <person name="Barry K."/>
            <person name="Lindquist E."/>
            <person name="Shapiro H."/>
            <person name="Bruce D."/>
            <person name="Schmutz J."/>
            <person name="Salamov A."/>
            <person name="Fey P."/>
            <person name="Gaudet P."/>
            <person name="Anjard C."/>
            <person name="Babu M.M."/>
            <person name="Basu S."/>
            <person name="Bushmanova Y."/>
            <person name="van der Wel H."/>
            <person name="Katoh-Kurasawa M."/>
            <person name="Dinh C."/>
            <person name="Coutinho P.M."/>
            <person name="Saito T."/>
            <person name="Elias M."/>
            <person name="Schaap P."/>
            <person name="Kay R.R."/>
            <person name="Henrissat B."/>
            <person name="Eichinger L."/>
            <person name="Rivero F."/>
            <person name="Putnam N.H."/>
            <person name="West C.M."/>
            <person name="Loomis W.F."/>
            <person name="Chisholm R.L."/>
            <person name="Shaulsky G."/>
            <person name="Strassmann J.E."/>
            <person name="Queller D.C."/>
            <person name="Kuspa A."/>
            <person name="Grigoriev I.V."/>
        </authorList>
    </citation>
    <scope>NUCLEOTIDE SEQUENCE [LARGE SCALE GENOMIC DNA]</scope>
    <source>
        <strain evidence="4">QSDP1</strain>
    </source>
</reference>
<protein>
    <recommendedName>
        <fullName evidence="2">Calcineurin-like phosphoesterase domain-containing protein</fullName>
    </recommendedName>
</protein>
<dbReference type="Gene3D" id="3.60.21.10">
    <property type="match status" value="1"/>
</dbReference>
<dbReference type="InterPro" id="IPR004843">
    <property type="entry name" value="Calcineurin-like_PHP"/>
</dbReference>
<dbReference type="KEGG" id="dpp:DICPUDRAFT_154099"/>
<dbReference type="Pfam" id="PF00149">
    <property type="entry name" value="Metallophos"/>
    <property type="match status" value="1"/>
</dbReference>
<dbReference type="eggNOG" id="ENOG502S3P6">
    <property type="taxonomic scope" value="Eukaryota"/>
</dbReference>
<dbReference type="InParanoid" id="F0ZQK5"/>
<dbReference type="RefSeq" id="XP_003289707.1">
    <property type="nucleotide sequence ID" value="XM_003289659.1"/>
</dbReference>
<dbReference type="OrthoDB" id="2412157at2759"/>
<evidence type="ECO:0000313" key="3">
    <source>
        <dbReference type="EMBL" id="EGC33782.1"/>
    </source>
</evidence>
<dbReference type="GO" id="GO:0016787">
    <property type="term" value="F:hydrolase activity"/>
    <property type="evidence" value="ECO:0007669"/>
    <property type="project" value="InterPro"/>
</dbReference>
<evidence type="ECO:0000259" key="2">
    <source>
        <dbReference type="Pfam" id="PF00149"/>
    </source>
</evidence>
<proteinExistence type="predicted"/>
<feature type="region of interest" description="Disordered" evidence="1">
    <location>
        <begin position="1"/>
        <end position="30"/>
    </location>
</feature>
<dbReference type="GeneID" id="10502960"/>
<evidence type="ECO:0000256" key="1">
    <source>
        <dbReference type="SAM" id="MobiDB-lite"/>
    </source>
</evidence>
<keyword evidence="4" id="KW-1185">Reference proteome</keyword>
<dbReference type="OMA" id="NVHGHTH"/>
<dbReference type="STRING" id="5786.F0ZQK5"/>
<feature type="compositionally biased region" description="Polar residues" evidence="1">
    <location>
        <begin position="16"/>
        <end position="27"/>
    </location>
</feature>
<dbReference type="Proteomes" id="UP000001064">
    <property type="component" value="Unassembled WGS sequence"/>
</dbReference>
<dbReference type="VEuPathDB" id="AmoebaDB:DICPUDRAFT_154099"/>